<comment type="subcellular location">
    <subcellularLocation>
        <location evidence="1">Periplasm</location>
    </subcellularLocation>
</comment>
<sequence>MHKLKFLFAFSSLTLLQGLLFALPAHAGVTAETSRVVFNSSKKEQSLQLANLNAYPVIVQTWIDDGSPQSTPSDAQSPLITIPPVFHLAPGEEKPLRIINVNQAPQAVHDREQLFWLNIYEVPPSEKEMAFRLQLTMRTQMKVFYRPPGLKSKLASLIDEQAFSLQRQHMTIDNRSPFFVTYSQFVFEGGLVLPGVMVSPFSQTDVLLPPAHGLTAGDNLTFSYIDDWGNVNEATASLK</sequence>
<protein>
    <submittedName>
        <fullName evidence="9">Pilus assembly protein PapD</fullName>
    </submittedName>
</protein>
<evidence type="ECO:0000259" key="8">
    <source>
        <dbReference type="Pfam" id="PF02753"/>
    </source>
</evidence>
<dbReference type="InterPro" id="IPR016147">
    <property type="entry name" value="Pili_assmbl_chaperone_N"/>
</dbReference>
<keyword evidence="10" id="KW-1185">Reference proteome</keyword>
<evidence type="ECO:0000256" key="4">
    <source>
        <dbReference type="ARBA" id="ARBA00022764"/>
    </source>
</evidence>
<dbReference type="RefSeq" id="WP_055465035.1">
    <property type="nucleotide sequence ID" value="NZ_LKHS01000001.1"/>
</dbReference>
<dbReference type="PRINTS" id="PR00969">
    <property type="entry name" value="CHAPERONPILI"/>
</dbReference>
<keyword evidence="3 6" id="KW-0732">Signal</keyword>
<dbReference type="InParanoid" id="A0A0Q2Y6W7"/>
<dbReference type="InterPro" id="IPR050643">
    <property type="entry name" value="Periplasmic_pilus_chap"/>
</dbReference>
<comment type="similarity">
    <text evidence="2">Belongs to the periplasmic pilus chaperone family.</text>
</comment>
<dbReference type="InterPro" id="IPR001829">
    <property type="entry name" value="Pili_assmbl_chaperone_bac"/>
</dbReference>
<evidence type="ECO:0000256" key="2">
    <source>
        <dbReference type="ARBA" id="ARBA00007399"/>
    </source>
</evidence>
<dbReference type="AlphaFoldDB" id="A0A0Q2Y6W7"/>
<evidence type="ECO:0000256" key="6">
    <source>
        <dbReference type="SAM" id="SignalP"/>
    </source>
</evidence>
<dbReference type="GO" id="GO:0071555">
    <property type="term" value="P:cell wall organization"/>
    <property type="evidence" value="ECO:0007669"/>
    <property type="project" value="InterPro"/>
</dbReference>
<keyword evidence="4" id="KW-0574">Periplasm</keyword>
<reference evidence="9 10" key="1">
    <citation type="submission" date="2015-08" db="EMBL/GenBank/DDBJ databases">
        <title>Antibacterial properties of a collection of Vibrionaceae strains.</title>
        <authorList>
            <person name="Giubergia S."/>
        </authorList>
    </citation>
    <scope>NUCLEOTIDE SEQUENCE [LARGE SCALE GENOMIC DNA]</scope>
    <source>
        <strain evidence="9 10">S0821</strain>
    </source>
</reference>
<dbReference type="Gene3D" id="2.60.40.10">
    <property type="entry name" value="Immunoglobulins"/>
    <property type="match status" value="2"/>
</dbReference>
<evidence type="ECO:0000256" key="5">
    <source>
        <dbReference type="ARBA" id="ARBA00023186"/>
    </source>
</evidence>
<feature type="domain" description="Pili assembly chaperone N-terminal" evidence="7">
    <location>
        <begin position="28"/>
        <end position="150"/>
    </location>
</feature>
<evidence type="ECO:0000256" key="1">
    <source>
        <dbReference type="ARBA" id="ARBA00004418"/>
    </source>
</evidence>
<accession>A0A0Q2Y6W7</accession>
<comment type="caution">
    <text evidence="9">The sequence shown here is derived from an EMBL/GenBank/DDBJ whole genome shotgun (WGS) entry which is preliminary data.</text>
</comment>
<dbReference type="InterPro" id="IPR013783">
    <property type="entry name" value="Ig-like_fold"/>
</dbReference>
<feature type="chain" id="PRO_5006200156" evidence="6">
    <location>
        <begin position="28"/>
        <end position="239"/>
    </location>
</feature>
<dbReference type="InterPro" id="IPR036316">
    <property type="entry name" value="Pili_assmbl_chap_C_dom_sf"/>
</dbReference>
<evidence type="ECO:0000313" key="10">
    <source>
        <dbReference type="Proteomes" id="UP000051221"/>
    </source>
</evidence>
<feature type="domain" description="Pili assembly chaperone C-terminal" evidence="8">
    <location>
        <begin position="172"/>
        <end position="232"/>
    </location>
</feature>
<dbReference type="SUPFAM" id="SSF49354">
    <property type="entry name" value="PapD-like"/>
    <property type="match status" value="1"/>
</dbReference>
<dbReference type="Proteomes" id="UP000051221">
    <property type="component" value="Unassembled WGS sequence"/>
</dbReference>
<dbReference type="EMBL" id="LKHS01000001">
    <property type="protein sequence ID" value="KQH87980.1"/>
    <property type="molecule type" value="Genomic_DNA"/>
</dbReference>
<dbReference type="Pfam" id="PF00345">
    <property type="entry name" value="PapD_N"/>
    <property type="match status" value="1"/>
</dbReference>
<name>A0A0Q2Y6W7_VIBFU</name>
<dbReference type="PANTHER" id="PTHR30251:SF7">
    <property type="entry name" value="FIMBRIAE CHAPARONE"/>
    <property type="match status" value="1"/>
</dbReference>
<evidence type="ECO:0000313" key="9">
    <source>
        <dbReference type="EMBL" id="KQH87980.1"/>
    </source>
</evidence>
<dbReference type="PANTHER" id="PTHR30251">
    <property type="entry name" value="PILUS ASSEMBLY CHAPERONE"/>
    <property type="match status" value="1"/>
</dbReference>
<dbReference type="InterPro" id="IPR008962">
    <property type="entry name" value="PapD-like_sf"/>
</dbReference>
<proteinExistence type="inferred from homology"/>
<dbReference type="Pfam" id="PF02753">
    <property type="entry name" value="PapD_C"/>
    <property type="match status" value="1"/>
</dbReference>
<evidence type="ECO:0000256" key="3">
    <source>
        <dbReference type="ARBA" id="ARBA00022729"/>
    </source>
</evidence>
<gene>
    <name evidence="9" type="ORF">AMR76_01445</name>
</gene>
<dbReference type="InterPro" id="IPR016148">
    <property type="entry name" value="Pili_assmbl_chaperone_C"/>
</dbReference>
<dbReference type="GO" id="GO:0030288">
    <property type="term" value="C:outer membrane-bounded periplasmic space"/>
    <property type="evidence" value="ECO:0007669"/>
    <property type="project" value="InterPro"/>
</dbReference>
<keyword evidence="5" id="KW-0143">Chaperone</keyword>
<dbReference type="SUPFAM" id="SSF49584">
    <property type="entry name" value="Periplasmic chaperone C-domain"/>
    <property type="match status" value="1"/>
</dbReference>
<organism evidence="9 10">
    <name type="scientific">Vibrio furnissii</name>
    <dbReference type="NCBI Taxonomy" id="29494"/>
    <lineage>
        <taxon>Bacteria</taxon>
        <taxon>Pseudomonadati</taxon>
        <taxon>Pseudomonadota</taxon>
        <taxon>Gammaproteobacteria</taxon>
        <taxon>Vibrionales</taxon>
        <taxon>Vibrionaceae</taxon>
        <taxon>Vibrio</taxon>
    </lineage>
</organism>
<feature type="signal peptide" evidence="6">
    <location>
        <begin position="1"/>
        <end position="27"/>
    </location>
</feature>
<evidence type="ECO:0000259" key="7">
    <source>
        <dbReference type="Pfam" id="PF00345"/>
    </source>
</evidence>